<name>A0A3M9MTD5_9BACT</name>
<sequence>MLILKLHRSDGGKELKQPLPLFLADMDGQAPAGTFHLPSSLLLAIGESKSILKPFFAKQP</sequence>
<organism evidence="1 2">
    <name type="scientific">Rufibacter latericius</name>
    <dbReference type="NCBI Taxonomy" id="2487040"/>
    <lineage>
        <taxon>Bacteria</taxon>
        <taxon>Pseudomonadati</taxon>
        <taxon>Bacteroidota</taxon>
        <taxon>Cytophagia</taxon>
        <taxon>Cytophagales</taxon>
        <taxon>Hymenobacteraceae</taxon>
        <taxon>Rufibacter</taxon>
    </lineage>
</organism>
<comment type="caution">
    <text evidence="1">The sequence shown here is derived from an EMBL/GenBank/DDBJ whole genome shotgun (WGS) entry which is preliminary data.</text>
</comment>
<protein>
    <submittedName>
        <fullName evidence="1">Uncharacterized protein</fullName>
    </submittedName>
</protein>
<dbReference type="EMBL" id="RJJD01000004">
    <property type="protein sequence ID" value="RNI28782.1"/>
    <property type="molecule type" value="Genomic_DNA"/>
</dbReference>
<proteinExistence type="predicted"/>
<dbReference type="AlphaFoldDB" id="A0A3M9MTD5"/>
<gene>
    <name evidence="1" type="ORF">EFB08_09140</name>
</gene>
<dbReference type="Proteomes" id="UP000272117">
    <property type="component" value="Unassembled WGS sequence"/>
</dbReference>
<evidence type="ECO:0000313" key="1">
    <source>
        <dbReference type="EMBL" id="RNI28782.1"/>
    </source>
</evidence>
<reference evidence="1 2" key="1">
    <citation type="submission" date="2018-11" db="EMBL/GenBank/DDBJ databases">
        <title>Rufibacter latericius sp. nov., isolated from water in Baiyang Lake.</title>
        <authorList>
            <person name="Yang Y."/>
        </authorList>
    </citation>
    <scope>NUCLEOTIDE SEQUENCE [LARGE SCALE GENOMIC DNA]</scope>
    <source>
        <strain evidence="1 2">R-22-1c-1</strain>
    </source>
</reference>
<accession>A0A3M9MTD5</accession>
<keyword evidence="2" id="KW-1185">Reference proteome</keyword>
<evidence type="ECO:0000313" key="2">
    <source>
        <dbReference type="Proteomes" id="UP000272117"/>
    </source>
</evidence>